<dbReference type="Pfam" id="PF00486">
    <property type="entry name" value="Trans_reg_C"/>
    <property type="match status" value="1"/>
</dbReference>
<dbReference type="Gene3D" id="1.25.40.10">
    <property type="entry name" value="Tetratricopeptide repeat domain"/>
    <property type="match status" value="1"/>
</dbReference>
<feature type="region of interest" description="Disordered" evidence="5">
    <location>
        <begin position="769"/>
        <end position="789"/>
    </location>
</feature>
<dbReference type="InterPro" id="IPR001867">
    <property type="entry name" value="OmpR/PhoB-type_DNA-bd"/>
</dbReference>
<dbReference type="PANTHER" id="PTHR47691">
    <property type="entry name" value="REGULATOR-RELATED"/>
    <property type="match status" value="1"/>
</dbReference>
<dbReference type="GO" id="GO:0000160">
    <property type="term" value="P:phosphorelay signal transduction system"/>
    <property type="evidence" value="ECO:0007669"/>
    <property type="project" value="UniProtKB-KW"/>
</dbReference>
<dbReference type="InterPro" id="IPR005158">
    <property type="entry name" value="BTAD"/>
</dbReference>
<dbReference type="Gene3D" id="1.10.10.10">
    <property type="entry name" value="Winged helix-like DNA-binding domain superfamily/Winged helix DNA-binding domain"/>
    <property type="match status" value="1"/>
</dbReference>
<evidence type="ECO:0000256" key="5">
    <source>
        <dbReference type="SAM" id="MobiDB-lite"/>
    </source>
</evidence>
<dbReference type="InterPro" id="IPR016032">
    <property type="entry name" value="Sig_transdc_resp-reg_C-effctor"/>
</dbReference>
<dbReference type="InterPro" id="IPR036388">
    <property type="entry name" value="WH-like_DNA-bd_sf"/>
</dbReference>
<dbReference type="SUPFAM" id="SSF52540">
    <property type="entry name" value="P-loop containing nucleoside triphosphate hydrolases"/>
    <property type="match status" value="1"/>
</dbReference>
<feature type="domain" description="OmpR/PhoB-type" evidence="6">
    <location>
        <begin position="9"/>
        <end position="105"/>
    </location>
</feature>
<evidence type="ECO:0000259" key="6">
    <source>
        <dbReference type="PROSITE" id="PS51755"/>
    </source>
</evidence>
<dbReference type="GO" id="GO:0016887">
    <property type="term" value="F:ATP hydrolysis activity"/>
    <property type="evidence" value="ECO:0007669"/>
    <property type="project" value="InterPro"/>
</dbReference>
<gene>
    <name evidence="7" type="ORF">OHA22_23190</name>
</gene>
<evidence type="ECO:0000256" key="2">
    <source>
        <dbReference type="ARBA" id="ARBA00023012"/>
    </source>
</evidence>
<dbReference type="PANTHER" id="PTHR47691:SF3">
    <property type="entry name" value="HTH-TYPE TRANSCRIPTIONAL REGULATOR RV0890C-RELATED"/>
    <property type="match status" value="1"/>
</dbReference>
<sequence>MGAQVGAGARSRTGARYEFGILGPLTVVRDGERVAVGAAQLRVLIAALAVDAGQVVGVDALVDRLWGDEPPQGARNAVQNYVLRVRRVLGAGVLLTDRLGYVLAVAPDALDAHRFGVLVGEGRAALAGGLPERAAELSGAALGLWRGEALADLPAERFPDVVAVLSEQRLAAQELWIDSVIACRRPADALPELRRLTELHPLRERFWAQRMLALYRCGRQGEALACFRRVSELLAEELGIDPGAELRSLHQRMLTAAPELDPGPSDISGPSHPVPAAPGNLPAETTSFVGREKELAEAGRLLERSRLVTLTGTGGVGKTRLALRTAARSASAFPDGVWLADLAALTDPALLERAVAESLGLRDQSARSAADAVDDHLRHRRLLLVLDNCEHLVDAVAALVLRLLRAAPGLRVLATSRERLGVPGEHLLRVPCLTLRDGADGTPSEAVRLLVDRSTACAATLGAEPDDRPDRQGTATAELCRRLDGIPLAIELAAVRLSSLTVEEVLERLEDRFRLLSHPRAAAGPSPGRYRNTLRGVLDWSHSLCTPGERLLWARLSVFVGGFDLRAAEAVCTGKGIAREDVLDLVDGLVHKSVVTVEHQRGTGSGGGTGHRTVRYRLLETIRQYGTDRLRAMCDDTRLRIRHSEYYRSLTTRAAAEWCGPDEVGWLVGLRQELPNFRSALDFCRLHPDRAQALTGTEIAIDLMRSRCWFFASTLGEARHWVDTLAARLDPAPDEPVAVMAATVSAFIATLQGDHAAAAIRIAAVCPTESTESSESTESTEGESDGPPPITYIKGVRGLLMRSDPACVRQLALAREGLIAAGLTGDAHMATMFWSLAATFLGEAAEARAVCDLYVAEAEAARAGWAITWSLWTTGLTELLHGDPARALMPLCDALVRQHSVGDNWGPAWTLETLGWTIGALGHHTDAVVVLGTAHGYRRVTGAELTGLRPVAALHDRTTTAVREHLAAPAYTAAWERGVGAEDGIALALGIAHEVFRRTTSGADPE</sequence>
<dbReference type="InterPro" id="IPR027417">
    <property type="entry name" value="P-loop_NTPase"/>
</dbReference>
<dbReference type="Gene3D" id="3.40.50.300">
    <property type="entry name" value="P-loop containing nucleotide triphosphate hydrolases"/>
    <property type="match status" value="1"/>
</dbReference>
<dbReference type="SUPFAM" id="SSF46894">
    <property type="entry name" value="C-terminal effector domain of the bipartite response regulators"/>
    <property type="match status" value="1"/>
</dbReference>
<dbReference type="InterPro" id="IPR011990">
    <property type="entry name" value="TPR-like_helical_dom_sf"/>
</dbReference>
<dbReference type="EMBL" id="CP108222">
    <property type="protein sequence ID" value="WTT18237.1"/>
    <property type="molecule type" value="Genomic_DNA"/>
</dbReference>
<dbReference type="Pfam" id="PF13401">
    <property type="entry name" value="AAA_22"/>
    <property type="match status" value="1"/>
</dbReference>
<reference evidence="7" key="1">
    <citation type="submission" date="2022-10" db="EMBL/GenBank/DDBJ databases">
        <title>The complete genomes of actinobacterial strains from the NBC collection.</title>
        <authorList>
            <person name="Joergensen T.S."/>
            <person name="Alvarez Arevalo M."/>
            <person name="Sterndorff E.B."/>
            <person name="Faurdal D."/>
            <person name="Vuksanovic O."/>
            <person name="Mourched A.-S."/>
            <person name="Charusanti P."/>
            <person name="Shaw S."/>
            <person name="Blin K."/>
            <person name="Weber T."/>
        </authorList>
    </citation>
    <scope>NUCLEOTIDE SEQUENCE</scope>
    <source>
        <strain evidence="7">NBC_00093</strain>
    </source>
</reference>
<dbReference type="CDD" id="cd15831">
    <property type="entry name" value="BTAD"/>
    <property type="match status" value="1"/>
</dbReference>
<dbReference type="SUPFAM" id="SSF48452">
    <property type="entry name" value="TPR-like"/>
    <property type="match status" value="1"/>
</dbReference>
<organism evidence="7">
    <name type="scientific">Streptomyces sp. NBC_00093</name>
    <dbReference type="NCBI Taxonomy" id="2975649"/>
    <lineage>
        <taxon>Bacteria</taxon>
        <taxon>Bacillati</taxon>
        <taxon>Actinomycetota</taxon>
        <taxon>Actinomycetes</taxon>
        <taxon>Kitasatosporales</taxon>
        <taxon>Streptomycetaceae</taxon>
        <taxon>Streptomyces</taxon>
    </lineage>
</organism>
<dbReference type="PROSITE" id="PS51755">
    <property type="entry name" value="OMPR_PHOB"/>
    <property type="match status" value="1"/>
</dbReference>
<protein>
    <submittedName>
        <fullName evidence="7">AAA family ATPase</fullName>
    </submittedName>
</protein>
<dbReference type="GO" id="GO:0006355">
    <property type="term" value="P:regulation of DNA-templated transcription"/>
    <property type="evidence" value="ECO:0007669"/>
    <property type="project" value="InterPro"/>
</dbReference>
<accession>A0AAU2A0N9</accession>
<dbReference type="SMART" id="SM01043">
    <property type="entry name" value="BTAD"/>
    <property type="match status" value="1"/>
</dbReference>
<keyword evidence="2" id="KW-0902">Two-component regulatory system</keyword>
<keyword evidence="3 4" id="KW-0238">DNA-binding</keyword>
<evidence type="ECO:0000256" key="3">
    <source>
        <dbReference type="ARBA" id="ARBA00023125"/>
    </source>
</evidence>
<evidence type="ECO:0000256" key="4">
    <source>
        <dbReference type="PROSITE-ProRule" id="PRU01091"/>
    </source>
</evidence>
<comment type="similarity">
    <text evidence="1">Belongs to the AfsR/DnrI/RedD regulatory family.</text>
</comment>
<dbReference type="GO" id="GO:0003677">
    <property type="term" value="F:DNA binding"/>
    <property type="evidence" value="ECO:0007669"/>
    <property type="project" value="UniProtKB-UniRule"/>
</dbReference>
<dbReference type="AlphaFoldDB" id="A0AAU2A0N9"/>
<dbReference type="PRINTS" id="PR00364">
    <property type="entry name" value="DISEASERSIST"/>
</dbReference>
<dbReference type="InterPro" id="IPR049945">
    <property type="entry name" value="AAA_22"/>
</dbReference>
<name>A0AAU2A0N9_9ACTN</name>
<evidence type="ECO:0000256" key="1">
    <source>
        <dbReference type="ARBA" id="ARBA00005820"/>
    </source>
</evidence>
<feature type="DNA-binding region" description="OmpR/PhoB-type" evidence="4">
    <location>
        <begin position="9"/>
        <end position="105"/>
    </location>
</feature>
<dbReference type="SMART" id="SM00862">
    <property type="entry name" value="Trans_reg_C"/>
    <property type="match status" value="1"/>
</dbReference>
<evidence type="ECO:0000313" key="7">
    <source>
        <dbReference type="EMBL" id="WTT18237.1"/>
    </source>
</evidence>
<dbReference type="Pfam" id="PF03704">
    <property type="entry name" value="BTAD"/>
    <property type="match status" value="1"/>
</dbReference>
<proteinExistence type="inferred from homology"/>